<evidence type="ECO:0000313" key="2">
    <source>
        <dbReference type="EMBL" id="KAK5948527.1"/>
    </source>
</evidence>
<keyword evidence="3" id="KW-1185">Reference proteome</keyword>
<comment type="caution">
    <text evidence="2">The sequence shown here is derived from an EMBL/GenBank/DDBJ whole genome shotgun (WGS) entry which is preliminary data.</text>
</comment>
<name>A0AAN8I1A7_9EURO</name>
<dbReference type="AlphaFoldDB" id="A0AAN8I1A7"/>
<feature type="region of interest" description="Disordered" evidence="1">
    <location>
        <begin position="570"/>
        <end position="632"/>
    </location>
</feature>
<gene>
    <name evidence="2" type="ORF">OHC33_010423</name>
</gene>
<proteinExistence type="predicted"/>
<feature type="region of interest" description="Disordered" evidence="1">
    <location>
        <begin position="369"/>
        <end position="391"/>
    </location>
</feature>
<feature type="compositionally biased region" description="Basic and acidic residues" evidence="1">
    <location>
        <begin position="98"/>
        <end position="108"/>
    </location>
</feature>
<protein>
    <submittedName>
        <fullName evidence="2">Uncharacterized protein</fullName>
    </submittedName>
</protein>
<reference evidence="2 3" key="1">
    <citation type="submission" date="2022-12" db="EMBL/GenBank/DDBJ databases">
        <title>Genomic features and morphological characterization of a novel Knufia sp. strain isolated from spacecraft assembly facility.</title>
        <authorList>
            <person name="Teixeira M."/>
            <person name="Chander A.M."/>
            <person name="Stajich J.E."/>
            <person name="Venkateswaran K."/>
        </authorList>
    </citation>
    <scope>NUCLEOTIDE SEQUENCE [LARGE SCALE GENOMIC DNA]</scope>
    <source>
        <strain evidence="2 3">FJI-L2-BK-P2</strain>
    </source>
</reference>
<dbReference type="Proteomes" id="UP001316803">
    <property type="component" value="Unassembled WGS sequence"/>
</dbReference>
<evidence type="ECO:0000313" key="3">
    <source>
        <dbReference type="Proteomes" id="UP001316803"/>
    </source>
</evidence>
<feature type="region of interest" description="Disordered" evidence="1">
    <location>
        <begin position="1"/>
        <end position="23"/>
    </location>
</feature>
<feature type="compositionally biased region" description="Polar residues" evidence="1">
    <location>
        <begin position="369"/>
        <end position="389"/>
    </location>
</feature>
<feature type="region of interest" description="Disordered" evidence="1">
    <location>
        <begin position="78"/>
        <end position="116"/>
    </location>
</feature>
<evidence type="ECO:0000256" key="1">
    <source>
        <dbReference type="SAM" id="MobiDB-lite"/>
    </source>
</evidence>
<accession>A0AAN8I1A7</accession>
<feature type="compositionally biased region" description="Polar residues" evidence="1">
    <location>
        <begin position="426"/>
        <end position="438"/>
    </location>
</feature>
<feature type="compositionally biased region" description="Acidic residues" evidence="1">
    <location>
        <begin position="581"/>
        <end position="593"/>
    </location>
</feature>
<feature type="region of interest" description="Disordered" evidence="1">
    <location>
        <begin position="409"/>
        <end position="450"/>
    </location>
</feature>
<sequence length="676" mass="73854">MAPSTFPYNNTSTIAQSGPSQSGVADYTRMYPVNQSSLNPADGLNTYSINRGPTQIADVSNAQAMQNHVKQPVCNAYDSTLPPRTAEEQVTTQRSSHHTQDVRRRLTDDVPSAPQQSEQAQHFLSSKHQELERTVVDITAGIRTLLRFGSVEPGTDGLPVVRDVSRTFNGLPIELSEISTLSQLIAAQEKYFLLTYAQHRLTVRDVVGYAILSYVPETRKYQVSQLCQKAEQWTQAVQVLTQIYHAQNACGQETTCTLCRFHPMVAILFNHAHFFNVLRSKNIDPVLTGLAPLDLPNHALISSLARTSPNDIGHYRRTCQLAKEARTRLGFHAFDHINNITPFTQSTAPPQQGPAIGMRRLARNAAHLDTTTPLPGTANSSRTRHSQSTDNHENLNHVVSKDSHFAFDPTANVSRTKRKSAELLSTARSQSTNMSTNDPVGLTDVRGPKGKRLCVPEAERTKSKDEARRFARAAEKPAGATKAEDDKCLTCLDMGRGCGGTSLVSVKGDLRCQSCVKTDPDGSGSRKCYWKDASRGIYTLTQAKAADPNGRINAANSRAGRRVRALKILAKQQASQAGSEQSDDDSTEIEDASDSLNEPAGQDTCDPDDVTSPGDALDTTTSDLDDATIPDNSLTTTNDLALTGTQFNIDDHIDYLWDTLLAKDDSAHLDPALKDS</sequence>
<organism evidence="2 3">
    <name type="scientific">Knufia fluminis</name>
    <dbReference type="NCBI Taxonomy" id="191047"/>
    <lineage>
        <taxon>Eukaryota</taxon>
        <taxon>Fungi</taxon>
        <taxon>Dikarya</taxon>
        <taxon>Ascomycota</taxon>
        <taxon>Pezizomycotina</taxon>
        <taxon>Eurotiomycetes</taxon>
        <taxon>Chaetothyriomycetidae</taxon>
        <taxon>Chaetothyriales</taxon>
        <taxon>Trichomeriaceae</taxon>
        <taxon>Knufia</taxon>
    </lineage>
</organism>
<dbReference type="EMBL" id="JAKLMC020000046">
    <property type="protein sequence ID" value="KAK5948527.1"/>
    <property type="molecule type" value="Genomic_DNA"/>
</dbReference>